<dbReference type="AlphaFoldDB" id="A0A9P6HTV3"/>
<dbReference type="EMBL" id="JAATWM020000052">
    <property type="protein sequence ID" value="KAF9870558.1"/>
    <property type="molecule type" value="Genomic_DNA"/>
</dbReference>
<comment type="caution">
    <text evidence="2">The sequence shown here is derived from an EMBL/GenBank/DDBJ whole genome shotgun (WGS) entry which is preliminary data.</text>
</comment>
<dbReference type="InterPro" id="IPR004843">
    <property type="entry name" value="Calcineurin-like_PHP"/>
</dbReference>
<dbReference type="Gene3D" id="3.60.21.10">
    <property type="match status" value="1"/>
</dbReference>
<evidence type="ECO:0000313" key="3">
    <source>
        <dbReference type="Proteomes" id="UP000781932"/>
    </source>
</evidence>
<proteinExistence type="predicted"/>
<evidence type="ECO:0000313" key="2">
    <source>
        <dbReference type="EMBL" id="KAF9870558.1"/>
    </source>
</evidence>
<dbReference type="Proteomes" id="UP000781932">
    <property type="component" value="Unassembled WGS sequence"/>
</dbReference>
<gene>
    <name evidence="2" type="ORF">CkaCkLH20_11864</name>
</gene>
<reference evidence="2" key="1">
    <citation type="submission" date="2020-03" db="EMBL/GenBank/DDBJ databases">
        <authorList>
            <person name="He L."/>
        </authorList>
    </citation>
    <scope>NUCLEOTIDE SEQUENCE</scope>
    <source>
        <strain evidence="2">CkLH20</strain>
    </source>
</reference>
<name>A0A9P6HTV3_9PEZI</name>
<dbReference type="RefSeq" id="XP_038740019.1">
    <property type="nucleotide sequence ID" value="XM_038894578.1"/>
</dbReference>
<dbReference type="PANTHER" id="PTHR37844">
    <property type="entry name" value="SER/THR PROTEIN PHOSPHATASE SUPERFAMILY (AFU_ORTHOLOGUE AFUA_1G14840)"/>
    <property type="match status" value="1"/>
</dbReference>
<dbReference type="InterPro" id="IPR029052">
    <property type="entry name" value="Metallo-depent_PP-like"/>
</dbReference>
<keyword evidence="3" id="KW-1185">Reference proteome</keyword>
<reference evidence="2" key="2">
    <citation type="submission" date="2020-11" db="EMBL/GenBank/DDBJ databases">
        <title>Whole genome sequencing of Colletotrichum sp.</title>
        <authorList>
            <person name="Li H."/>
        </authorList>
    </citation>
    <scope>NUCLEOTIDE SEQUENCE</scope>
    <source>
        <strain evidence="2">CkLH20</strain>
    </source>
</reference>
<accession>A0A9P6HTV3</accession>
<dbReference type="GeneID" id="62167652"/>
<dbReference type="SUPFAM" id="SSF56300">
    <property type="entry name" value="Metallo-dependent phosphatases"/>
    <property type="match status" value="1"/>
</dbReference>
<feature type="domain" description="Calcineurin-like phosphoesterase" evidence="1">
    <location>
        <begin position="5"/>
        <end position="209"/>
    </location>
</feature>
<organism evidence="2 3">
    <name type="scientific">Colletotrichum karsti</name>
    <dbReference type="NCBI Taxonomy" id="1095194"/>
    <lineage>
        <taxon>Eukaryota</taxon>
        <taxon>Fungi</taxon>
        <taxon>Dikarya</taxon>
        <taxon>Ascomycota</taxon>
        <taxon>Pezizomycotina</taxon>
        <taxon>Sordariomycetes</taxon>
        <taxon>Hypocreomycetidae</taxon>
        <taxon>Glomerellales</taxon>
        <taxon>Glomerellaceae</taxon>
        <taxon>Colletotrichum</taxon>
        <taxon>Colletotrichum boninense species complex</taxon>
    </lineage>
</organism>
<dbReference type="OrthoDB" id="550558at2759"/>
<protein>
    <submittedName>
        <fullName evidence="2">Calcineurin-like phosphoesterase</fullName>
    </submittedName>
</protein>
<dbReference type="PANTHER" id="PTHR37844:SF2">
    <property type="entry name" value="SER_THR PROTEIN PHOSPHATASE SUPERFAMILY (AFU_ORTHOLOGUE AFUA_1G14840)"/>
    <property type="match status" value="1"/>
</dbReference>
<dbReference type="Pfam" id="PF00149">
    <property type="entry name" value="Metallophos"/>
    <property type="match status" value="1"/>
</dbReference>
<evidence type="ECO:0000259" key="1">
    <source>
        <dbReference type="Pfam" id="PF00149"/>
    </source>
</evidence>
<sequence>MAVQILSDLHLESPKAYDIFQIIPQAPILALLGDVGNVALHRDDFVTFLTQQLSQFRIVLFVPGNHEAYKSSWSKTIRILREFEQEAEIQHKDNPSRGRLFSHVPPENHDDVSLGLNDFFQIDDWDIGTHNEAHQRDLAWLNTQVAELEQQDSDPTIVIFSHWSPSTDRRALDPRHAASPITTGFATDLSGQLCFQSSKVKIWVFGHTHFNCDFTFEREGGAEPLRLVTNQRGYYFSQAVGFDEGKVFTLATDQDTLPPWRPGRGSGVYLTTKQPIVVPKAHVLLEAFLRIYARDSGKRVGSFGMAMIGYIEQYVDDDGLLDVDLLPEPLRTLYKELHEGNNPPVLPIPKNNRSRIVTNNVHSMTVAQFRPVFWPPALLLALKQPDDPRRHSMTFVGRSDMLSNSGGVEESGQPLSAFVVYRNLSEIQ</sequence>
<dbReference type="GO" id="GO:0016787">
    <property type="term" value="F:hydrolase activity"/>
    <property type="evidence" value="ECO:0007669"/>
    <property type="project" value="InterPro"/>
</dbReference>